<accession>A0A914C8F0</accession>
<name>A0A914C8F0_9BILA</name>
<dbReference type="WBParaSite" id="ACRNAN_Path_574.g2159.t1">
    <property type="protein sequence ID" value="ACRNAN_Path_574.g2159.t1"/>
    <property type="gene ID" value="ACRNAN_Path_574.g2159"/>
</dbReference>
<evidence type="ECO:0000313" key="2">
    <source>
        <dbReference type="WBParaSite" id="ACRNAN_Path_574.g2159.t1"/>
    </source>
</evidence>
<keyword evidence="1" id="KW-1185">Reference proteome</keyword>
<sequence>MSMDKFYDTFYSDVRVKDTDDRDLLNAFTSETTTPEYQRAKLIPSTPEYKQKELKCIAGIKDMDSVDSCDSESISTANVNNNKKRPIPVPTRIGYYDESVIEFIERCLSNVAHRPDCKALKEMKFYNDFLKDYEQGRSECALKDIIKQYDDLYSKHIECDHCINKFQKLDFDINVIKIDESINDSNVINKTKEQIKFQPLNDMPDFVNAIRTNYDIKPYKYEIGKDRNEFWPASVQEIARNELDVIMEAGISSNKRIAKRIFTRLVENYPWEHFLVSINDAICGEKDENRFKIKIVYR</sequence>
<organism evidence="1 2">
    <name type="scientific">Acrobeloides nanus</name>
    <dbReference type="NCBI Taxonomy" id="290746"/>
    <lineage>
        <taxon>Eukaryota</taxon>
        <taxon>Metazoa</taxon>
        <taxon>Ecdysozoa</taxon>
        <taxon>Nematoda</taxon>
        <taxon>Chromadorea</taxon>
        <taxon>Rhabditida</taxon>
        <taxon>Tylenchina</taxon>
        <taxon>Cephalobomorpha</taxon>
        <taxon>Cephaloboidea</taxon>
        <taxon>Cephalobidae</taxon>
        <taxon>Acrobeloides</taxon>
    </lineage>
</organism>
<dbReference type="Proteomes" id="UP000887540">
    <property type="component" value="Unplaced"/>
</dbReference>
<evidence type="ECO:0000313" key="1">
    <source>
        <dbReference type="Proteomes" id="UP000887540"/>
    </source>
</evidence>
<protein>
    <submittedName>
        <fullName evidence="2">Uncharacterized protein</fullName>
    </submittedName>
</protein>
<proteinExistence type="predicted"/>
<dbReference type="AlphaFoldDB" id="A0A914C8F0"/>
<reference evidence="2" key="1">
    <citation type="submission" date="2022-11" db="UniProtKB">
        <authorList>
            <consortium name="WormBaseParasite"/>
        </authorList>
    </citation>
    <scope>IDENTIFICATION</scope>
</reference>